<dbReference type="EMBL" id="GBRH01283576">
    <property type="protein sequence ID" value="JAD14319.1"/>
    <property type="molecule type" value="Transcribed_RNA"/>
</dbReference>
<name>A0A0A8XMS6_ARUDO</name>
<proteinExistence type="predicted"/>
<protein>
    <submittedName>
        <fullName evidence="1">Uncharacterized protein</fullName>
    </submittedName>
</protein>
<sequence length="48" mass="5820">MLIHFPGQATSTLRIHWHVHRQWMKNRRPIRLLMLIHLPLSKLIMLAN</sequence>
<evidence type="ECO:0000313" key="1">
    <source>
        <dbReference type="EMBL" id="JAD14319.1"/>
    </source>
</evidence>
<accession>A0A0A8XMS6</accession>
<reference evidence="1" key="1">
    <citation type="submission" date="2014-09" db="EMBL/GenBank/DDBJ databases">
        <authorList>
            <person name="Magalhaes I.L.F."/>
            <person name="Oliveira U."/>
            <person name="Santos F.R."/>
            <person name="Vidigal T.H.D.A."/>
            <person name="Brescovit A.D."/>
            <person name="Santos A.J."/>
        </authorList>
    </citation>
    <scope>NUCLEOTIDE SEQUENCE</scope>
    <source>
        <tissue evidence="1">Shoot tissue taken approximately 20 cm above the soil surface</tissue>
    </source>
</reference>
<dbReference type="AlphaFoldDB" id="A0A0A8XMS6"/>
<reference evidence="1" key="2">
    <citation type="journal article" date="2015" name="Data Brief">
        <title>Shoot transcriptome of the giant reed, Arundo donax.</title>
        <authorList>
            <person name="Barrero R.A."/>
            <person name="Guerrero F.D."/>
            <person name="Moolhuijzen P."/>
            <person name="Goolsby J.A."/>
            <person name="Tidwell J."/>
            <person name="Bellgard S.E."/>
            <person name="Bellgard M.I."/>
        </authorList>
    </citation>
    <scope>NUCLEOTIDE SEQUENCE</scope>
    <source>
        <tissue evidence="1">Shoot tissue taken approximately 20 cm above the soil surface</tissue>
    </source>
</reference>
<organism evidence="1">
    <name type="scientific">Arundo donax</name>
    <name type="common">Giant reed</name>
    <name type="synonym">Donax arundinaceus</name>
    <dbReference type="NCBI Taxonomy" id="35708"/>
    <lineage>
        <taxon>Eukaryota</taxon>
        <taxon>Viridiplantae</taxon>
        <taxon>Streptophyta</taxon>
        <taxon>Embryophyta</taxon>
        <taxon>Tracheophyta</taxon>
        <taxon>Spermatophyta</taxon>
        <taxon>Magnoliopsida</taxon>
        <taxon>Liliopsida</taxon>
        <taxon>Poales</taxon>
        <taxon>Poaceae</taxon>
        <taxon>PACMAD clade</taxon>
        <taxon>Arundinoideae</taxon>
        <taxon>Arundineae</taxon>
        <taxon>Arundo</taxon>
    </lineage>
</organism>